<name>A0A7U6GD98_CALEA</name>
<reference evidence="1 2" key="1">
    <citation type="submission" date="2011-01" db="EMBL/GenBank/DDBJ databases">
        <title>Whole genome sequence of Caldisericum exile AZM16c01.</title>
        <authorList>
            <person name="Narita-Yamada S."/>
            <person name="Kawakoshi A."/>
            <person name="Nakamura S."/>
            <person name="Sasagawa M."/>
            <person name="Fukada J."/>
            <person name="Sekine M."/>
            <person name="Kato Y."/>
            <person name="Fukai R."/>
            <person name="Sasaki K."/>
            <person name="Hanamaki A."/>
            <person name="Narita H."/>
            <person name="Konno Y."/>
            <person name="Mori K."/>
            <person name="Yamazaki S."/>
            <person name="Suzuki K."/>
            <person name="Fujita N."/>
        </authorList>
    </citation>
    <scope>NUCLEOTIDE SEQUENCE [LARGE SCALE GENOMIC DNA]</scope>
    <source>
        <strain evidence="2">DSM 21853 / NBRC 104410 / AZM16c01</strain>
    </source>
</reference>
<protein>
    <submittedName>
        <fullName evidence="1">Uncharacterized protein</fullName>
    </submittedName>
</protein>
<dbReference type="EMBL" id="AP012051">
    <property type="protein sequence ID" value="BAL80215.1"/>
    <property type="molecule type" value="Genomic_DNA"/>
</dbReference>
<proteinExistence type="predicted"/>
<sequence length="307" mass="33664">MSKVLRIFVCSMYCLFLIFVLPSLICAEQAQPYVGGYFNNSFTTTNKVIASISYQSTNPQLIGTNTWLGGVISVAGATGTGNTQTGCIFQNGVALYNNGSTTGNINWAPQWWKIDGTYQIGQSNNIASVSYPAFYERMEVSGSNIIYKLYAYPNLSALQYDAPVIYSWSSSAFSSTTFLVGTSTVYINQIPVTFKHFQFGVESPNVVNNTNWRALISKVGYYATGGWKFQPAETCLGNGALITYVINGQTLYYTKVGSLDYTGANIDTSSTYNDSVDWEWSGTTITPDTYLWYGSGSVSDSVSKPYN</sequence>
<evidence type="ECO:0000313" key="2">
    <source>
        <dbReference type="Proteomes" id="UP000004793"/>
    </source>
</evidence>
<evidence type="ECO:0000313" key="1">
    <source>
        <dbReference type="EMBL" id="BAL80215.1"/>
    </source>
</evidence>
<organism evidence="1 2">
    <name type="scientific">Caldisericum exile (strain DSM 21853 / NBRC 104410 / AZM16c01)</name>
    <dbReference type="NCBI Taxonomy" id="511051"/>
    <lineage>
        <taxon>Bacteria</taxon>
        <taxon>Pseudomonadati</taxon>
        <taxon>Caldisericota/Cryosericota group</taxon>
        <taxon>Caldisericota</taxon>
        <taxon>Caldisericia</taxon>
        <taxon>Caldisericales</taxon>
        <taxon>Caldisericaceae</taxon>
        <taxon>Caldisericum</taxon>
    </lineage>
</organism>
<accession>A0A7U6GD98</accession>
<dbReference type="AlphaFoldDB" id="A0A7U6GD98"/>
<dbReference type="KEGG" id="cex:CSE_00890"/>
<gene>
    <name evidence="1" type="ordered locus">CSE_00890</name>
</gene>
<dbReference type="Proteomes" id="UP000004793">
    <property type="component" value="Chromosome"/>
</dbReference>
<keyword evidence="2" id="KW-1185">Reference proteome</keyword>